<feature type="region of interest" description="Disordered" evidence="1">
    <location>
        <begin position="1491"/>
        <end position="1515"/>
    </location>
</feature>
<feature type="domain" description="VWFA" evidence="4">
    <location>
        <begin position="360"/>
        <end position="538"/>
    </location>
</feature>
<feature type="transmembrane region" description="Helical" evidence="2">
    <location>
        <begin position="1438"/>
        <end position="1461"/>
    </location>
</feature>
<dbReference type="PROSITE" id="PS50234">
    <property type="entry name" value="VWFA"/>
    <property type="match status" value="2"/>
</dbReference>
<name>A0ABP0H0B8_CLALP</name>
<dbReference type="SUPFAM" id="SSF56436">
    <property type="entry name" value="C-type lectin-like"/>
    <property type="match status" value="1"/>
</dbReference>
<dbReference type="PANTHER" id="PTHR10579">
    <property type="entry name" value="CALCIUM-ACTIVATED CHLORIDE CHANNEL REGULATOR"/>
    <property type="match status" value="1"/>
</dbReference>
<keyword evidence="2" id="KW-1133">Transmembrane helix</keyword>
<dbReference type="InterPro" id="IPR016186">
    <property type="entry name" value="C-type_lectin-like/link_sf"/>
</dbReference>
<keyword evidence="2" id="KW-0812">Transmembrane</keyword>
<evidence type="ECO:0000313" key="6">
    <source>
        <dbReference type="Proteomes" id="UP001642483"/>
    </source>
</evidence>
<feature type="domain" description="VWFA" evidence="4">
    <location>
        <begin position="1206"/>
        <end position="1376"/>
    </location>
</feature>
<sequence>MTGIENCKARQRFDAFVFLLIVCILVDVNHSFAQGVNFCQHNDTTLQLINNGYETLIVWIGQAVKEDFQLVQQIQELIQKLSLKLFALTKRRAYIGKVQIIIPSTWGTSPDSFHGNIANSGNLAEFQSQAQIWIRNSSPRSGIKKPLWSFGDPFAYIAQPYVIKTTPCGFPGSYLRISPEFIRFGEAVQEHFGPQDKILARQWAKLRWGMYDETEVHAEASRFYLHSDLSIRPTICSSAIPGKNANISSQTDSCDLEKIFQDATCRFKPSKGSLNQTYASLLYRTDLQYVDEFCDDHESVSDNFAHDNEAPTKHNLHCRGRSAWSVIRNHPDFADGNNPPMLDSQPPTTTFTIVQDLDRRVVLVLDVSSSMSLNGRLELMQQAVSHYIDTVSLNTWVGIVCFGWYAQIKSNLMEVKNDDVRHLLKSRLMFPTVKGTSIGSGILKALDVLSQSGPKRLRGFGGNIIILTDGLEHNQPKINDTLSDVKASGVTVNTIAFGSVVSKDLEILARMSKGKIHAASSGEFAITGELQEAFLSHQENENDGAIPLLSEEQSITKNSTIVQEFLIDDSVGKNTKVSVFYDGLLPPLISLESPSGKLFVEDKQTKDFLFTQNEKFKTINIAIVADAEVGRWKLVLTNPSLSKRSKVRVSVISFQKDEEPLVVSPALLCRRITFSGSEAVVIYAYLSKGELAVLSAQVVAEVTRPLALSGIVDRTFVKLLDDGLDPDITADDGVYSAYFTAFTLTGRYNVKVFVTDNNGKAFITTDNVLGIGRVQSPIIAHDTRHLLKNSSSSFMRARKRRSINFLPAFERVSSAAGAFIVEEWNAENLCGDGYHPFQDSCYKFYNTLQLSADASRAVCENDGGYLTTINSRQELAWLSLRIMVPSEPASENVWFGGIDKSLKEYETLDIKKISFRQRRDMEDFDLTTLARIFTNTNNSEDMVSALFSFDPDITHLPTSEIRRLVQSLGMESMSELSELPVTVSKMAEQNLNARNKRQITAFSNEDLLSFQVAPALSSEITTSYKFHTGLDTTVVTFANYGNTTDISDVTLSPAKSEPKVPDPLSSGADIPTCFWLQNGNIIESTGDVCQSFKKFVCEKSQKDRLPPSRIVDLDGTFDRKSKTLTLTWSAPGDDLNLGTATDYEIRTLSSRRAVQTLTANFGSGHRIEKRNIFNKSENSPQMAGKKELVMINLEENLACPSHAVLDIILVLSPMVTSSAREDQATRRFLLEFIENIISNFNIGFSEIQIAALTLSPRNEQIFGFNESLNKIEILNRLERFTPKQSKNRSVPDAITSIKSSGGRDDAPKVLLVITDTPVKVFDGLRQILTVLIVSFSNPVEKLLLWNITSPPVCKNSFVVEDINNILSISDGIVHRVCQARESEFQAVGVIAVDDAGLKGEPSNFIRFQVENTPEVEICANIEPLSNPAPIAAGNTATIIGVSVGIPLTLILLAVGSVMLFGQIKKYRKNHREKNEKLKQDQKKEEIQTAQQAALARNKDASTSVRKPSDLSKKNSNNNCLKKFKLFCKNDVEPIHSMPV</sequence>
<dbReference type="Pfam" id="PF00092">
    <property type="entry name" value="VWA"/>
    <property type="match status" value="2"/>
</dbReference>
<dbReference type="NCBIfam" id="NF041940">
    <property type="entry name" value="choice_anch_X"/>
    <property type="match status" value="1"/>
</dbReference>
<evidence type="ECO:0000256" key="2">
    <source>
        <dbReference type="SAM" id="Phobius"/>
    </source>
</evidence>
<comment type="caution">
    <text evidence="5">The sequence shown here is derived from an EMBL/GenBank/DDBJ whole genome shotgun (WGS) entry which is preliminary data.</text>
</comment>
<protein>
    <recommendedName>
        <fullName evidence="4">VWFA domain-containing protein</fullName>
    </recommendedName>
</protein>
<dbReference type="Gene3D" id="3.10.100.10">
    <property type="entry name" value="Mannose-Binding Protein A, subunit A"/>
    <property type="match status" value="1"/>
</dbReference>
<feature type="signal peptide" evidence="3">
    <location>
        <begin position="1"/>
        <end position="33"/>
    </location>
</feature>
<dbReference type="InterPro" id="IPR013642">
    <property type="entry name" value="CLCA_N"/>
</dbReference>
<dbReference type="EMBL" id="CAWYQH010000163">
    <property type="protein sequence ID" value="CAK8696691.1"/>
    <property type="molecule type" value="Genomic_DNA"/>
</dbReference>
<dbReference type="Pfam" id="PF08434">
    <property type="entry name" value="CLCA"/>
    <property type="match status" value="1"/>
</dbReference>
<evidence type="ECO:0000256" key="3">
    <source>
        <dbReference type="SAM" id="SignalP"/>
    </source>
</evidence>
<dbReference type="InterPro" id="IPR002035">
    <property type="entry name" value="VWF_A"/>
</dbReference>
<keyword evidence="2" id="KW-0472">Membrane</keyword>
<feature type="chain" id="PRO_5046495181" description="VWFA domain-containing protein" evidence="3">
    <location>
        <begin position="34"/>
        <end position="1539"/>
    </location>
</feature>
<proteinExistence type="predicted"/>
<keyword evidence="6" id="KW-1185">Reference proteome</keyword>
<evidence type="ECO:0000256" key="1">
    <source>
        <dbReference type="SAM" id="MobiDB-lite"/>
    </source>
</evidence>
<dbReference type="SMART" id="SM00327">
    <property type="entry name" value="VWA"/>
    <property type="match status" value="2"/>
</dbReference>
<evidence type="ECO:0000313" key="5">
    <source>
        <dbReference type="EMBL" id="CAK8696691.1"/>
    </source>
</evidence>
<accession>A0ABP0H0B8</accession>
<dbReference type="PANTHER" id="PTHR10579:SF172">
    <property type="entry name" value="CALCIUM-ACTIVATED CHLORIDE CHANNEL REGULATOR 4 PRECURSOR-RELATED"/>
    <property type="match status" value="1"/>
</dbReference>
<dbReference type="InterPro" id="IPR016187">
    <property type="entry name" value="CTDL_fold"/>
</dbReference>
<dbReference type="SUPFAM" id="SSF53300">
    <property type="entry name" value="vWA-like"/>
    <property type="match status" value="2"/>
</dbReference>
<organism evidence="5 6">
    <name type="scientific">Clavelina lepadiformis</name>
    <name type="common">Light-bulb sea squirt</name>
    <name type="synonym">Ascidia lepadiformis</name>
    <dbReference type="NCBI Taxonomy" id="159417"/>
    <lineage>
        <taxon>Eukaryota</taxon>
        <taxon>Metazoa</taxon>
        <taxon>Chordata</taxon>
        <taxon>Tunicata</taxon>
        <taxon>Ascidiacea</taxon>
        <taxon>Aplousobranchia</taxon>
        <taxon>Clavelinidae</taxon>
        <taxon>Clavelina</taxon>
    </lineage>
</organism>
<dbReference type="CDD" id="cd00037">
    <property type="entry name" value="CLECT"/>
    <property type="match status" value="1"/>
</dbReference>
<dbReference type="InterPro" id="IPR051266">
    <property type="entry name" value="CLCR"/>
</dbReference>
<keyword evidence="3" id="KW-0732">Signal</keyword>
<gene>
    <name evidence="5" type="ORF">CVLEPA_LOCUS30025</name>
</gene>
<evidence type="ECO:0000259" key="4">
    <source>
        <dbReference type="PROSITE" id="PS50234"/>
    </source>
</evidence>
<dbReference type="Gene3D" id="3.40.50.410">
    <property type="entry name" value="von Willebrand factor, type A domain"/>
    <property type="match status" value="2"/>
</dbReference>
<dbReference type="Proteomes" id="UP001642483">
    <property type="component" value="Unassembled WGS sequence"/>
</dbReference>
<dbReference type="CDD" id="cd00198">
    <property type="entry name" value="vWFA"/>
    <property type="match status" value="1"/>
</dbReference>
<reference evidence="5 6" key="1">
    <citation type="submission" date="2024-02" db="EMBL/GenBank/DDBJ databases">
        <authorList>
            <person name="Daric V."/>
            <person name="Darras S."/>
        </authorList>
    </citation>
    <scope>NUCLEOTIDE SEQUENCE [LARGE SCALE GENOMIC DNA]</scope>
</reference>
<dbReference type="InterPro" id="IPR036465">
    <property type="entry name" value="vWFA_dom_sf"/>
</dbReference>